<dbReference type="EMBL" id="GGEC01091364">
    <property type="protein sequence ID" value="MBX71848.1"/>
    <property type="molecule type" value="Transcribed_RNA"/>
</dbReference>
<accession>A0A2P2QXZ5</accession>
<dbReference type="AlphaFoldDB" id="A0A2P2QXZ5"/>
<sequence>MCASNQQRNQSKHYLVIQFASFSSLLQQQQQLDPQSLQLFGRLQMQVMQKVG</sequence>
<evidence type="ECO:0000313" key="1">
    <source>
        <dbReference type="EMBL" id="MBX71848.1"/>
    </source>
</evidence>
<proteinExistence type="predicted"/>
<protein>
    <submittedName>
        <fullName evidence="1">Uncharacterized protein</fullName>
    </submittedName>
</protein>
<organism evidence="1">
    <name type="scientific">Rhizophora mucronata</name>
    <name type="common">Asiatic mangrove</name>
    <dbReference type="NCBI Taxonomy" id="61149"/>
    <lineage>
        <taxon>Eukaryota</taxon>
        <taxon>Viridiplantae</taxon>
        <taxon>Streptophyta</taxon>
        <taxon>Embryophyta</taxon>
        <taxon>Tracheophyta</taxon>
        <taxon>Spermatophyta</taxon>
        <taxon>Magnoliopsida</taxon>
        <taxon>eudicotyledons</taxon>
        <taxon>Gunneridae</taxon>
        <taxon>Pentapetalae</taxon>
        <taxon>rosids</taxon>
        <taxon>fabids</taxon>
        <taxon>Malpighiales</taxon>
        <taxon>Rhizophoraceae</taxon>
        <taxon>Rhizophora</taxon>
    </lineage>
</organism>
<reference evidence="1" key="1">
    <citation type="submission" date="2018-02" db="EMBL/GenBank/DDBJ databases">
        <title>Rhizophora mucronata_Transcriptome.</title>
        <authorList>
            <person name="Meera S.P."/>
            <person name="Sreeshan A."/>
            <person name="Augustine A."/>
        </authorList>
    </citation>
    <scope>NUCLEOTIDE SEQUENCE</scope>
    <source>
        <tissue evidence="1">Leaf</tissue>
    </source>
</reference>
<name>A0A2P2QXZ5_RHIMU</name>